<dbReference type="GO" id="GO:0016150">
    <property type="term" value="F:translation release factor activity, codon nonspecific"/>
    <property type="evidence" value="ECO:0007669"/>
    <property type="project" value="TreeGrafter"/>
</dbReference>
<feature type="signal peptide" evidence="2">
    <location>
        <begin position="1"/>
        <end position="29"/>
    </location>
</feature>
<dbReference type="GO" id="GO:0070126">
    <property type="term" value="P:mitochondrial translational termination"/>
    <property type="evidence" value="ECO:0007669"/>
    <property type="project" value="TreeGrafter"/>
</dbReference>
<sequence>MRAIGLAIAATSNLAVRLMLPVRFSSTVASGTCSAKRWLEQLCWRNIPNTIYKTQYDRSSGPGGQNVNKVNSKCTLTINDFSKCSWFPIEIRQQVIEKNLRYYAKKQDKLVVQSDSCRSRERNKEECLKRLAEEVRNIVFFAEPVSEATTKKWEKIRSQADKERMLQKKRRSDKKSSRSRDWNSWE</sequence>
<feature type="region of interest" description="Disordered" evidence="1">
    <location>
        <begin position="156"/>
        <end position="186"/>
    </location>
</feature>
<name>A0A0X8HRV4_9SACH</name>
<accession>A0A0X8HRV4</accession>
<feature type="chain" id="PRO_5007066930" evidence="2">
    <location>
        <begin position="30"/>
        <end position="186"/>
    </location>
</feature>
<evidence type="ECO:0000259" key="3">
    <source>
        <dbReference type="Pfam" id="PF00472"/>
    </source>
</evidence>
<evidence type="ECO:0000256" key="2">
    <source>
        <dbReference type="SAM" id="SignalP"/>
    </source>
</evidence>
<dbReference type="PANTHER" id="PTHR11075:SF54">
    <property type="entry name" value="LARGE RIBOSOMAL SUBUNIT PROTEIN ML62"/>
    <property type="match status" value="1"/>
</dbReference>
<dbReference type="GO" id="GO:0004045">
    <property type="term" value="F:peptidyl-tRNA hydrolase activity"/>
    <property type="evidence" value="ECO:0007669"/>
    <property type="project" value="TreeGrafter"/>
</dbReference>
<organism evidence="4 5">
    <name type="scientific">Eremothecium sinecaudum</name>
    <dbReference type="NCBI Taxonomy" id="45286"/>
    <lineage>
        <taxon>Eukaryota</taxon>
        <taxon>Fungi</taxon>
        <taxon>Dikarya</taxon>
        <taxon>Ascomycota</taxon>
        <taxon>Saccharomycotina</taxon>
        <taxon>Saccharomycetes</taxon>
        <taxon>Saccharomycetales</taxon>
        <taxon>Saccharomycetaceae</taxon>
        <taxon>Eremothecium</taxon>
    </lineage>
</organism>
<dbReference type="STRING" id="45286.A0A0X8HRV4"/>
<dbReference type="Gene3D" id="3.30.160.20">
    <property type="match status" value="1"/>
</dbReference>
<reference evidence="4 5" key="1">
    <citation type="submission" date="2016-01" db="EMBL/GenBank/DDBJ databases">
        <title>Genome sequence of the yeast Holleya sinecauda.</title>
        <authorList>
            <person name="Dietrich F.S."/>
        </authorList>
    </citation>
    <scope>NUCLEOTIDE SEQUENCE [LARGE SCALE GENOMIC DNA]</scope>
    <source>
        <strain evidence="4 5">ATCC 58844</strain>
    </source>
</reference>
<dbReference type="Proteomes" id="UP000243052">
    <property type="component" value="Chromosome iv"/>
</dbReference>
<keyword evidence="2" id="KW-0732">Signal</keyword>
<dbReference type="RefSeq" id="XP_017987316.1">
    <property type="nucleotide sequence ID" value="XM_018132106.1"/>
</dbReference>
<dbReference type="GeneID" id="28723561"/>
<dbReference type="OrthoDB" id="270639at2759"/>
<gene>
    <name evidence="4" type="ORF">AW171_hschr42207</name>
</gene>
<proteinExistence type="predicted"/>
<protein>
    <submittedName>
        <fullName evidence="4">HDL424Cp</fullName>
    </submittedName>
</protein>
<dbReference type="AlphaFoldDB" id="A0A0X8HRV4"/>
<evidence type="ECO:0000313" key="4">
    <source>
        <dbReference type="EMBL" id="AMD20320.1"/>
    </source>
</evidence>
<dbReference type="InterPro" id="IPR000352">
    <property type="entry name" value="Pep_chain_release_fac_I"/>
</dbReference>
<dbReference type="EMBL" id="CP014244">
    <property type="protein sequence ID" value="AMD20320.1"/>
    <property type="molecule type" value="Genomic_DNA"/>
</dbReference>
<dbReference type="Pfam" id="PF00472">
    <property type="entry name" value="RF-1"/>
    <property type="match status" value="1"/>
</dbReference>
<dbReference type="InterPro" id="IPR052104">
    <property type="entry name" value="Mito_Release_Factor_mL62"/>
</dbReference>
<feature type="compositionally biased region" description="Basic and acidic residues" evidence="1">
    <location>
        <begin position="156"/>
        <end position="166"/>
    </location>
</feature>
<evidence type="ECO:0000256" key="1">
    <source>
        <dbReference type="SAM" id="MobiDB-lite"/>
    </source>
</evidence>
<feature type="domain" description="Prokaryotic-type class I peptide chain release factors" evidence="3">
    <location>
        <begin position="47"/>
        <end position="178"/>
    </location>
</feature>
<feature type="compositionally biased region" description="Basic and acidic residues" evidence="1">
    <location>
        <begin position="174"/>
        <end position="186"/>
    </location>
</feature>
<dbReference type="SUPFAM" id="SSF110916">
    <property type="entry name" value="Peptidyl-tRNA hydrolase domain-like"/>
    <property type="match status" value="1"/>
</dbReference>
<evidence type="ECO:0000313" key="5">
    <source>
        <dbReference type="Proteomes" id="UP000243052"/>
    </source>
</evidence>
<keyword evidence="5" id="KW-1185">Reference proteome</keyword>
<dbReference type="PANTHER" id="PTHR11075">
    <property type="entry name" value="PEPTIDE CHAIN RELEASE FACTOR"/>
    <property type="match status" value="1"/>
</dbReference>
<dbReference type="GO" id="GO:0005762">
    <property type="term" value="C:mitochondrial large ribosomal subunit"/>
    <property type="evidence" value="ECO:0007669"/>
    <property type="project" value="TreeGrafter"/>
</dbReference>